<sequence>MKKLLMVLLCLLISTPVYANAWKDYITAPTKEVDPTTMFKNKTDFFQHMAFWNAKELPHTLTTYMDLDKNGSIDEAWGFTIKDEFALPNCDVQSEPEEQKGTITFSTCHANEAKDPYFYIVTSKGWLCHACIFFYIDGKNIRIA</sequence>
<reference evidence="1" key="1">
    <citation type="submission" date="2018-05" db="EMBL/GenBank/DDBJ databases">
        <authorList>
            <person name="Lanie J.A."/>
            <person name="Ng W.-L."/>
            <person name="Kazmierczak K.M."/>
            <person name="Andrzejewski T.M."/>
            <person name="Davidsen T.M."/>
            <person name="Wayne K.J."/>
            <person name="Tettelin H."/>
            <person name="Glass J.I."/>
            <person name="Rusch D."/>
            <person name="Podicherti R."/>
            <person name="Tsui H.-C.T."/>
            <person name="Winkler M.E."/>
        </authorList>
    </citation>
    <scope>NUCLEOTIDE SEQUENCE</scope>
</reference>
<dbReference type="EMBL" id="UINC01095339">
    <property type="protein sequence ID" value="SVC51343.1"/>
    <property type="molecule type" value="Genomic_DNA"/>
</dbReference>
<evidence type="ECO:0000313" key="1">
    <source>
        <dbReference type="EMBL" id="SVC51343.1"/>
    </source>
</evidence>
<proteinExistence type="predicted"/>
<protein>
    <submittedName>
        <fullName evidence="1">Uncharacterized protein</fullName>
    </submittedName>
</protein>
<dbReference type="AlphaFoldDB" id="A0A382MQT8"/>
<accession>A0A382MQT8</accession>
<name>A0A382MQT8_9ZZZZ</name>
<organism evidence="1">
    <name type="scientific">marine metagenome</name>
    <dbReference type="NCBI Taxonomy" id="408172"/>
    <lineage>
        <taxon>unclassified sequences</taxon>
        <taxon>metagenomes</taxon>
        <taxon>ecological metagenomes</taxon>
    </lineage>
</organism>
<gene>
    <name evidence="1" type="ORF">METZ01_LOCUS304197</name>
</gene>